<reference evidence="2 5" key="2">
    <citation type="submission" date="2019-07" db="EMBL/GenBank/DDBJ databases">
        <title>Whole genome shotgun sequence of Myxococcus fulvus NBRC 100333.</title>
        <authorList>
            <person name="Hosoyama A."/>
            <person name="Uohara A."/>
            <person name="Ohji S."/>
            <person name="Ichikawa N."/>
        </authorList>
    </citation>
    <scope>NUCLEOTIDE SEQUENCE [LARGE SCALE GENOMIC DNA]</scope>
    <source>
        <strain evidence="2 5">NBRC 100333</strain>
    </source>
</reference>
<evidence type="ECO:0000256" key="1">
    <source>
        <dbReference type="SAM" id="MobiDB-lite"/>
    </source>
</evidence>
<dbReference type="OrthoDB" id="5517050at2"/>
<dbReference type="AlphaFoldDB" id="A0A511T001"/>
<evidence type="ECO:0008006" key="6">
    <source>
        <dbReference type="Google" id="ProtNLM"/>
    </source>
</evidence>
<proteinExistence type="predicted"/>
<gene>
    <name evidence="2" type="ORF">MFU01_20490</name>
    <name evidence="3" type="ORF">SAMN05443572_104364</name>
</gene>
<dbReference type="Proteomes" id="UP000321514">
    <property type="component" value="Unassembled WGS sequence"/>
</dbReference>
<dbReference type="RefSeq" id="WP_074953642.1">
    <property type="nucleotide sequence ID" value="NZ_BJXR01000020.1"/>
</dbReference>
<name>A0A511T001_MYXFU</name>
<dbReference type="EMBL" id="BJXR01000020">
    <property type="protein sequence ID" value="GEN07012.1"/>
    <property type="molecule type" value="Genomic_DNA"/>
</dbReference>
<protein>
    <recommendedName>
        <fullName evidence="6">Lipoprotein</fullName>
    </recommendedName>
</protein>
<reference evidence="3 4" key="1">
    <citation type="submission" date="2016-10" db="EMBL/GenBank/DDBJ databases">
        <authorList>
            <person name="Varghese N."/>
            <person name="Submissions S."/>
        </authorList>
    </citation>
    <scope>NUCLEOTIDE SEQUENCE [LARGE SCALE GENOMIC DNA]</scope>
    <source>
        <strain evidence="3 4">DSM 16525</strain>
    </source>
</reference>
<dbReference type="Proteomes" id="UP000183760">
    <property type="component" value="Unassembled WGS sequence"/>
</dbReference>
<accession>A0A511T001</accession>
<dbReference type="EMBL" id="FOIB01000004">
    <property type="protein sequence ID" value="SEU01523.1"/>
    <property type="molecule type" value="Genomic_DNA"/>
</dbReference>
<evidence type="ECO:0000313" key="5">
    <source>
        <dbReference type="Proteomes" id="UP000321514"/>
    </source>
</evidence>
<evidence type="ECO:0000313" key="3">
    <source>
        <dbReference type="EMBL" id="SEU01523.1"/>
    </source>
</evidence>
<feature type="compositionally biased region" description="Basic and acidic residues" evidence="1">
    <location>
        <begin position="91"/>
        <end position="107"/>
    </location>
</feature>
<dbReference type="PROSITE" id="PS51257">
    <property type="entry name" value="PROKAR_LIPOPROTEIN"/>
    <property type="match status" value="1"/>
</dbReference>
<evidence type="ECO:0000313" key="2">
    <source>
        <dbReference type="EMBL" id="GEN07012.1"/>
    </source>
</evidence>
<evidence type="ECO:0000313" key="4">
    <source>
        <dbReference type="Proteomes" id="UP000183760"/>
    </source>
</evidence>
<keyword evidence="4" id="KW-1185">Reference proteome</keyword>
<sequence>MRELNLRRWTQVAALTMGALWSVGCGGLPETGGKQPGEPRGGAFAQRGIQPSALLDMEGNVHPEKSPPWLMTADRGHNGTIKEIGSSIDPRTPKLEGHQNKSLWDDSGKMMQDRYGSATYSPTAQGLGGEDGAMTGTVADHHRSWGYRPLGWQDRNARLRR</sequence>
<comment type="caution">
    <text evidence="2">The sequence shown here is derived from an EMBL/GenBank/DDBJ whole genome shotgun (WGS) entry which is preliminary data.</text>
</comment>
<organism evidence="2 5">
    <name type="scientific">Myxococcus fulvus</name>
    <dbReference type="NCBI Taxonomy" id="33"/>
    <lineage>
        <taxon>Bacteria</taxon>
        <taxon>Pseudomonadati</taxon>
        <taxon>Myxococcota</taxon>
        <taxon>Myxococcia</taxon>
        <taxon>Myxococcales</taxon>
        <taxon>Cystobacterineae</taxon>
        <taxon>Myxococcaceae</taxon>
        <taxon>Myxococcus</taxon>
    </lineage>
</organism>
<feature type="region of interest" description="Disordered" evidence="1">
    <location>
        <begin position="58"/>
        <end position="107"/>
    </location>
</feature>